<evidence type="ECO:0000313" key="1">
    <source>
        <dbReference type="EMBL" id="VFU24227.1"/>
    </source>
</evidence>
<organism evidence="1">
    <name type="scientific">Salix viminalis</name>
    <name type="common">Common osier</name>
    <name type="synonym">Basket willow</name>
    <dbReference type="NCBI Taxonomy" id="40686"/>
    <lineage>
        <taxon>Eukaryota</taxon>
        <taxon>Viridiplantae</taxon>
        <taxon>Streptophyta</taxon>
        <taxon>Embryophyta</taxon>
        <taxon>Tracheophyta</taxon>
        <taxon>Spermatophyta</taxon>
        <taxon>Magnoliopsida</taxon>
        <taxon>eudicotyledons</taxon>
        <taxon>Gunneridae</taxon>
        <taxon>Pentapetalae</taxon>
        <taxon>rosids</taxon>
        <taxon>fabids</taxon>
        <taxon>Malpighiales</taxon>
        <taxon>Salicaceae</taxon>
        <taxon>Saliceae</taxon>
        <taxon>Salix</taxon>
    </lineage>
</organism>
<proteinExistence type="predicted"/>
<accession>A0A6N2KDT5</accession>
<protein>
    <submittedName>
        <fullName evidence="1">Uncharacterized protein</fullName>
    </submittedName>
</protein>
<dbReference type="AlphaFoldDB" id="A0A6N2KDT5"/>
<gene>
    <name evidence="1" type="ORF">SVIM_LOCUS43964</name>
</gene>
<reference evidence="1" key="1">
    <citation type="submission" date="2019-03" db="EMBL/GenBank/DDBJ databases">
        <authorList>
            <person name="Mank J."/>
            <person name="Almeida P."/>
        </authorList>
    </citation>
    <scope>NUCLEOTIDE SEQUENCE</scope>
    <source>
        <strain evidence="1">78183</strain>
    </source>
</reference>
<name>A0A6N2KDT5_SALVM</name>
<sequence length="108" mass="12617">MNDFVQLHLRIDDEVAHCLYTFPLVHCDYYLKTLLSSLQALSDATDISLSTVLQTLQSAHSPLHYYFPSEHFPLPLFQLQRLPLVQESHLRQNHFLNCHPPHPFLEHS</sequence>
<dbReference type="EMBL" id="CAADRP010000169">
    <property type="protein sequence ID" value="VFU24227.1"/>
    <property type="molecule type" value="Genomic_DNA"/>
</dbReference>